<name>X1LZE7_9ZZZZ</name>
<proteinExistence type="predicted"/>
<reference evidence="1" key="1">
    <citation type="journal article" date="2014" name="Front. Microbiol.">
        <title>High frequency of phylogenetically diverse reductive dehalogenase-homologous genes in deep subseafloor sedimentary metagenomes.</title>
        <authorList>
            <person name="Kawai M."/>
            <person name="Futagami T."/>
            <person name="Toyoda A."/>
            <person name="Takaki Y."/>
            <person name="Nishi S."/>
            <person name="Hori S."/>
            <person name="Arai W."/>
            <person name="Tsubouchi T."/>
            <person name="Morono Y."/>
            <person name="Uchiyama I."/>
            <person name="Ito T."/>
            <person name="Fujiyama A."/>
            <person name="Inagaki F."/>
            <person name="Takami H."/>
        </authorList>
    </citation>
    <scope>NUCLEOTIDE SEQUENCE</scope>
    <source>
        <strain evidence="1">Expedition CK06-06</strain>
    </source>
</reference>
<organism evidence="1">
    <name type="scientific">marine sediment metagenome</name>
    <dbReference type="NCBI Taxonomy" id="412755"/>
    <lineage>
        <taxon>unclassified sequences</taxon>
        <taxon>metagenomes</taxon>
        <taxon>ecological metagenomes</taxon>
    </lineage>
</organism>
<comment type="caution">
    <text evidence="1">The sequence shown here is derived from an EMBL/GenBank/DDBJ whole genome shotgun (WGS) entry which is preliminary data.</text>
</comment>
<dbReference type="EMBL" id="BARV01021535">
    <property type="protein sequence ID" value="GAI24762.1"/>
    <property type="molecule type" value="Genomic_DNA"/>
</dbReference>
<dbReference type="AlphaFoldDB" id="X1LZE7"/>
<accession>X1LZE7</accession>
<gene>
    <name evidence="1" type="ORF">S06H3_35657</name>
</gene>
<protein>
    <submittedName>
        <fullName evidence="1">Uncharacterized protein</fullName>
    </submittedName>
</protein>
<evidence type="ECO:0000313" key="1">
    <source>
        <dbReference type="EMBL" id="GAI24762.1"/>
    </source>
</evidence>
<sequence>MFEPYIKPYLVKFCSKVSVDELCELIINGKDVYQIWLEEFSDGDKPPEFACLLQDTIKNAVKIVMAQVSPEHARVFDANPAWTERQLAGLMNGLFK</sequence>